<comment type="caution">
    <text evidence="1">The sequence shown here is derived from an EMBL/GenBank/DDBJ whole genome shotgun (WGS) entry which is preliminary data.</text>
</comment>
<reference evidence="1" key="1">
    <citation type="submission" date="2020-04" db="EMBL/GenBank/DDBJ databases">
        <authorList>
            <person name="Alioto T."/>
            <person name="Alioto T."/>
            <person name="Gomez Garrido J."/>
        </authorList>
    </citation>
    <scope>NUCLEOTIDE SEQUENCE</scope>
    <source>
        <strain evidence="1">A484AB</strain>
    </source>
</reference>
<dbReference type="Gene3D" id="3.30.70.270">
    <property type="match status" value="2"/>
</dbReference>
<dbReference type="Gene3D" id="3.30.420.10">
    <property type="entry name" value="Ribonuclease H-like superfamily/Ribonuclease H"/>
    <property type="match status" value="1"/>
</dbReference>
<dbReference type="EMBL" id="CACRXK020002664">
    <property type="protein sequence ID" value="CAB3995435.1"/>
    <property type="molecule type" value="Genomic_DNA"/>
</dbReference>
<dbReference type="InterPro" id="IPR001584">
    <property type="entry name" value="Integrase_cat-core"/>
</dbReference>
<gene>
    <name evidence="1" type="ORF">PACLA_8A040629</name>
</gene>
<dbReference type="PANTHER" id="PTHR37984:SF11">
    <property type="entry name" value="INTEGRASE CATALYTIC DOMAIN-CONTAINING PROTEIN"/>
    <property type="match status" value="1"/>
</dbReference>
<evidence type="ECO:0000313" key="1">
    <source>
        <dbReference type="EMBL" id="CAB3995435.1"/>
    </source>
</evidence>
<dbReference type="InterPro" id="IPR041577">
    <property type="entry name" value="RT_RNaseH_2"/>
</dbReference>
<dbReference type="GO" id="GO:0015074">
    <property type="term" value="P:DNA integration"/>
    <property type="evidence" value="ECO:0007669"/>
    <property type="project" value="InterPro"/>
</dbReference>
<keyword evidence="2" id="KW-1185">Reference proteome</keyword>
<dbReference type="Proteomes" id="UP001152795">
    <property type="component" value="Unassembled WGS sequence"/>
</dbReference>
<accession>A0A6S7GV01</accession>
<dbReference type="PROSITE" id="PS50994">
    <property type="entry name" value="INTEGRASE"/>
    <property type="match status" value="1"/>
</dbReference>
<dbReference type="SUPFAM" id="SSF53098">
    <property type="entry name" value="Ribonuclease H-like"/>
    <property type="match status" value="1"/>
</dbReference>
<dbReference type="FunFam" id="3.30.70.270:FF:000026">
    <property type="entry name" value="Transposon Ty3-G Gag-Pol polyprotein"/>
    <property type="match status" value="1"/>
</dbReference>
<name>A0A6S7GV01_PARCT</name>
<organism evidence="1 2">
    <name type="scientific">Paramuricea clavata</name>
    <name type="common">Red gorgonian</name>
    <name type="synonym">Violescent sea-whip</name>
    <dbReference type="NCBI Taxonomy" id="317549"/>
    <lineage>
        <taxon>Eukaryota</taxon>
        <taxon>Metazoa</taxon>
        <taxon>Cnidaria</taxon>
        <taxon>Anthozoa</taxon>
        <taxon>Octocorallia</taxon>
        <taxon>Malacalcyonacea</taxon>
        <taxon>Plexauridae</taxon>
        <taxon>Paramuricea</taxon>
    </lineage>
</organism>
<dbReference type="InterPro" id="IPR050951">
    <property type="entry name" value="Retrovirus_Pol_polyprotein"/>
</dbReference>
<dbReference type="InterPro" id="IPR041588">
    <property type="entry name" value="Integrase_H2C2"/>
</dbReference>
<dbReference type="Pfam" id="PF00078">
    <property type="entry name" value="RVT_1"/>
    <property type="match status" value="1"/>
</dbReference>
<dbReference type="InterPro" id="IPR000477">
    <property type="entry name" value="RT_dom"/>
</dbReference>
<dbReference type="PANTHER" id="PTHR37984">
    <property type="entry name" value="PROTEIN CBG26694"/>
    <property type="match status" value="1"/>
</dbReference>
<proteinExistence type="predicted"/>
<dbReference type="InterPro" id="IPR036397">
    <property type="entry name" value="RNaseH_sf"/>
</dbReference>
<dbReference type="Pfam" id="PF17921">
    <property type="entry name" value="Integrase_H2C2"/>
    <property type="match status" value="1"/>
</dbReference>
<protein>
    <submittedName>
        <fullName evidence="1">Retrovirus-related Pol poly from transposon 297</fullName>
    </submittedName>
</protein>
<dbReference type="InterPro" id="IPR043502">
    <property type="entry name" value="DNA/RNA_pol_sf"/>
</dbReference>
<dbReference type="GO" id="GO:0003676">
    <property type="term" value="F:nucleic acid binding"/>
    <property type="evidence" value="ECO:0007669"/>
    <property type="project" value="InterPro"/>
</dbReference>
<sequence length="532" mass="61450">MRAKRLIFGAKASQDFFDEAIYRIFSDIPRCLNQRDDILFGGKNAEEHDKALETVLQRAADFGVTFNPEKCQFGVSEIELYGHRFTQEGLKPSFEKVRAVKECKAPKSKEAVRSFLGMTSYLSKFIPRYSSLTAPLRKLTHKDVKFNWGPREDQAFVEIKESITSERTMVYINPDKPIVVRVEASYHEGLFAGLFQETDRGRGFISRTMTETEKRYSQTEKDALSVHWAKNRFSIYLFEPPRFELITAYKPLIPLFNKATIKLPPKTEKWVMGMQDVDFELIHQQGKDEADPLDFLSRHPLPETGRETVEKVVKQVGNAEHAVVIDQIQKEIRRDSQLQKLSERIRKGDWENYRRDPDIMPFYSVRLELYSVDDLIFRMSQIVIPTNLQRKVVKAAHHLGHLGITKTKRMLWEKYWFPTMNTMTKEKLKTMFATHGTSRQPESENGPPFLSKDFAEFAEEEGFHHHRVTPGRANGEAESFMKLLNKTEKIANLQGQNSTIAIQEMLTGFRSTPHPATGVSPYEAIMNKTLKT</sequence>
<dbReference type="AlphaFoldDB" id="A0A6S7GV01"/>
<dbReference type="InterPro" id="IPR012337">
    <property type="entry name" value="RNaseH-like_sf"/>
</dbReference>
<dbReference type="Pfam" id="PF17919">
    <property type="entry name" value="RT_RNaseH_2"/>
    <property type="match status" value="1"/>
</dbReference>
<dbReference type="InterPro" id="IPR043128">
    <property type="entry name" value="Rev_trsase/Diguanyl_cyclase"/>
</dbReference>
<dbReference type="SUPFAM" id="SSF56672">
    <property type="entry name" value="DNA/RNA polymerases"/>
    <property type="match status" value="1"/>
</dbReference>
<evidence type="ECO:0000313" key="2">
    <source>
        <dbReference type="Proteomes" id="UP001152795"/>
    </source>
</evidence>
<dbReference type="OrthoDB" id="5951220at2759"/>